<reference evidence="2 3" key="1">
    <citation type="submission" date="2018-08" db="EMBL/GenBank/DDBJ databases">
        <title>Aeromicrobium sp. M2KJ-4, whole genome shotgun sequence.</title>
        <authorList>
            <person name="Tuo L."/>
        </authorList>
    </citation>
    <scope>NUCLEOTIDE SEQUENCE [LARGE SCALE GENOMIC DNA]</scope>
    <source>
        <strain evidence="2 3">M2KJ-4</strain>
    </source>
</reference>
<gene>
    <name evidence="2" type="ORF">DX116_05955</name>
</gene>
<keyword evidence="1" id="KW-0472">Membrane</keyword>
<sequence length="66" mass="7007">MTSDLEQEIKDTREHLGETVDALAAKLDVKARAQEKVAATDKRPLLAVVVLAAGAAAAALVWPRGR</sequence>
<feature type="transmembrane region" description="Helical" evidence="1">
    <location>
        <begin position="45"/>
        <end position="62"/>
    </location>
</feature>
<keyword evidence="1" id="KW-0812">Transmembrane</keyword>
<dbReference type="EMBL" id="QUBR01000001">
    <property type="protein sequence ID" value="REK73120.1"/>
    <property type="molecule type" value="Genomic_DNA"/>
</dbReference>
<keyword evidence="3" id="KW-1185">Reference proteome</keyword>
<comment type="caution">
    <text evidence="2">The sequence shown here is derived from an EMBL/GenBank/DDBJ whole genome shotgun (WGS) entry which is preliminary data.</text>
</comment>
<dbReference type="OrthoDB" id="3748906at2"/>
<dbReference type="AlphaFoldDB" id="A0A371PCL4"/>
<evidence type="ECO:0000313" key="3">
    <source>
        <dbReference type="Proteomes" id="UP000265581"/>
    </source>
</evidence>
<dbReference type="RefSeq" id="WP_119703235.1">
    <property type="nucleotide sequence ID" value="NZ_JBHSOI010000001.1"/>
</dbReference>
<dbReference type="InterPro" id="IPR022062">
    <property type="entry name" value="DUF3618"/>
</dbReference>
<accession>A0A371PCL4</accession>
<dbReference type="Pfam" id="PF12277">
    <property type="entry name" value="DUF3618"/>
    <property type="match status" value="1"/>
</dbReference>
<name>A0A371PCL4_9ACTN</name>
<evidence type="ECO:0000313" key="2">
    <source>
        <dbReference type="EMBL" id="REK73120.1"/>
    </source>
</evidence>
<dbReference type="Proteomes" id="UP000265581">
    <property type="component" value="Unassembled WGS sequence"/>
</dbReference>
<keyword evidence="1" id="KW-1133">Transmembrane helix</keyword>
<protein>
    <submittedName>
        <fullName evidence="2">DUF3618 domain-containing protein</fullName>
    </submittedName>
</protein>
<evidence type="ECO:0000256" key="1">
    <source>
        <dbReference type="SAM" id="Phobius"/>
    </source>
</evidence>
<organism evidence="2 3">
    <name type="scientific">Aeromicrobium endophyticum</name>
    <dbReference type="NCBI Taxonomy" id="2292704"/>
    <lineage>
        <taxon>Bacteria</taxon>
        <taxon>Bacillati</taxon>
        <taxon>Actinomycetota</taxon>
        <taxon>Actinomycetes</taxon>
        <taxon>Propionibacteriales</taxon>
        <taxon>Nocardioidaceae</taxon>
        <taxon>Aeromicrobium</taxon>
    </lineage>
</organism>
<proteinExistence type="predicted"/>